<dbReference type="PANTHER" id="PTHR46082:SF6">
    <property type="entry name" value="AAA+ ATPASE DOMAIN-CONTAINING PROTEIN-RELATED"/>
    <property type="match status" value="1"/>
</dbReference>
<organism evidence="3 4">
    <name type="scientific">Pterulicium gracile</name>
    <dbReference type="NCBI Taxonomy" id="1884261"/>
    <lineage>
        <taxon>Eukaryota</taxon>
        <taxon>Fungi</taxon>
        <taxon>Dikarya</taxon>
        <taxon>Basidiomycota</taxon>
        <taxon>Agaricomycotina</taxon>
        <taxon>Agaricomycetes</taxon>
        <taxon>Agaricomycetidae</taxon>
        <taxon>Agaricales</taxon>
        <taxon>Pleurotineae</taxon>
        <taxon>Pterulaceae</taxon>
        <taxon>Pterulicium</taxon>
    </lineage>
</organism>
<dbReference type="InterPro" id="IPR041664">
    <property type="entry name" value="AAA_16"/>
</dbReference>
<dbReference type="Gene3D" id="1.25.40.10">
    <property type="entry name" value="Tetratricopeptide repeat domain"/>
    <property type="match status" value="3"/>
</dbReference>
<feature type="domain" description="Orc1-like AAA ATPase" evidence="2">
    <location>
        <begin position="81"/>
        <end position="154"/>
    </location>
</feature>
<feature type="region of interest" description="Disordered" evidence="1">
    <location>
        <begin position="1"/>
        <end position="67"/>
    </location>
</feature>
<dbReference type="OrthoDB" id="4487085at2759"/>
<dbReference type="SUPFAM" id="SSF48452">
    <property type="entry name" value="TPR-like"/>
    <property type="match status" value="1"/>
</dbReference>
<gene>
    <name evidence="3" type="ORF">BDV98DRAFT_608563</name>
</gene>
<dbReference type="Proteomes" id="UP000305067">
    <property type="component" value="Unassembled WGS sequence"/>
</dbReference>
<evidence type="ECO:0000256" key="1">
    <source>
        <dbReference type="SAM" id="MobiDB-lite"/>
    </source>
</evidence>
<dbReference type="Pfam" id="PF13374">
    <property type="entry name" value="TPR_10"/>
    <property type="match status" value="2"/>
</dbReference>
<evidence type="ECO:0000259" key="2">
    <source>
        <dbReference type="Pfam" id="PF13191"/>
    </source>
</evidence>
<feature type="compositionally biased region" description="Polar residues" evidence="1">
    <location>
        <begin position="54"/>
        <end position="67"/>
    </location>
</feature>
<keyword evidence="4" id="KW-1185">Reference proteome</keyword>
<evidence type="ECO:0000313" key="4">
    <source>
        <dbReference type="Proteomes" id="UP000305067"/>
    </source>
</evidence>
<proteinExistence type="predicted"/>
<dbReference type="SUPFAM" id="SSF52540">
    <property type="entry name" value="P-loop containing nucleoside triphosphate hydrolases"/>
    <property type="match status" value="1"/>
</dbReference>
<protein>
    <recommendedName>
        <fullName evidence="2">Orc1-like AAA ATPase domain-containing protein</fullName>
    </recommendedName>
</protein>
<dbReference type="Gene3D" id="3.40.50.300">
    <property type="entry name" value="P-loop containing nucleotide triphosphate hydrolases"/>
    <property type="match status" value="1"/>
</dbReference>
<evidence type="ECO:0000313" key="3">
    <source>
        <dbReference type="EMBL" id="TFK96027.1"/>
    </source>
</evidence>
<dbReference type="InterPro" id="IPR053137">
    <property type="entry name" value="NLR-like"/>
</dbReference>
<dbReference type="Pfam" id="PF13191">
    <property type="entry name" value="AAA_16"/>
    <property type="match status" value="1"/>
</dbReference>
<dbReference type="STRING" id="1884261.A0A5C3Q4D4"/>
<dbReference type="EMBL" id="ML178868">
    <property type="protein sequence ID" value="TFK96027.1"/>
    <property type="molecule type" value="Genomic_DNA"/>
</dbReference>
<accession>A0A5C3Q4D4</accession>
<name>A0A5C3Q4D4_9AGAR</name>
<dbReference type="InterPro" id="IPR027417">
    <property type="entry name" value="P-loop_NTPase"/>
</dbReference>
<dbReference type="InterPro" id="IPR011990">
    <property type="entry name" value="TPR-like_helical_dom_sf"/>
</dbReference>
<feature type="compositionally biased region" description="Low complexity" evidence="1">
    <location>
        <begin position="1"/>
        <end position="20"/>
    </location>
</feature>
<dbReference type="PANTHER" id="PTHR46082">
    <property type="entry name" value="ATP/GTP-BINDING PROTEIN-RELATED"/>
    <property type="match status" value="1"/>
</dbReference>
<sequence length="964" mass="106545">MNSRPSPASGSGSGSTSSRANPHTEITETCSEDIEAVHPIASTSTNRDRVAGPSSPQAQADASTSAAPLVSTTWLRTSSSLVGRDAELQTLSGFFEVPYNGLSLLVLSGPEGIGKTRLIHQFAETLSQSRKSTPIFHIDATSTTALDQSLTAIAQSKGVGNTTEAALTWLTSLREEFFLCIDCADNPAIDITPYLPSSLKSNCKHARILLSTRLDAEEARKRFADISGAAGLLSFLTLGPLEEAGGRELLVKQARLEENPKQADFALELAKELDFQPIAIIQASAVIRDQKWTAKDYLNEFSKLKAQLIDESLITPFEGEGCSTDVTWRLSYERLSPTALNLLRICSQFHHLSITEQMFQDAFHSFSHFVNPDAPYRDEEIKARDNAQGFLDAFAKYRIGWSSDVFEACMDELHFFCLIRRTKTSARHPGPTVYSIRTPIHTGIRASSSSLSTNEAFFILASALRPHCSVLPRLHAEVQFQQLLPHVQRLLETPRGSDYTTIHPSIMSLLATCIHHGTHRYADAEPLYRSVVSSNKTDLGLAHPSTIRAIAAYGHTFSDRDHLRRVEEMQLQVLEILRAERGQDNLKTLSAMCDLARSLVEERKLRQNVLAGRTAIFGEEHEQTVQALSDLAQSATALGDYEAAWAMQRKVLEQRRAMFGANSLDTVWSMAPISTTLLEMGPQKARVGEQIARGVYHHTRALLGPDHPTTLRALALISLTLRRQGWYDQAKNLDREVLQKRREMFGADHHDTLFAQEILAGTLTSLDRFSEATNLHLDVVPRMQKLGSSHFKTLRSQAKLAAAFLGRGMAEEGAALDAMILVRRLETLGVQHIDTVQSLISAAGIIHDFGYRLNAQRLMKRAVQTASRMMGPAHPLTIQANETYAFVHRQLSKVAKHPMRDAVAVLYNPMWPLLERADHALALAPTSTKAEPFRVLPSNSPDVSKRLSRLAAPLGRLMRGGKSQ</sequence>
<dbReference type="AlphaFoldDB" id="A0A5C3Q4D4"/>
<reference evidence="3 4" key="1">
    <citation type="journal article" date="2019" name="Nat. Ecol. Evol.">
        <title>Megaphylogeny resolves global patterns of mushroom evolution.</title>
        <authorList>
            <person name="Varga T."/>
            <person name="Krizsan K."/>
            <person name="Foldi C."/>
            <person name="Dima B."/>
            <person name="Sanchez-Garcia M."/>
            <person name="Sanchez-Ramirez S."/>
            <person name="Szollosi G.J."/>
            <person name="Szarkandi J.G."/>
            <person name="Papp V."/>
            <person name="Albert L."/>
            <person name="Andreopoulos W."/>
            <person name="Angelini C."/>
            <person name="Antonin V."/>
            <person name="Barry K.W."/>
            <person name="Bougher N.L."/>
            <person name="Buchanan P."/>
            <person name="Buyck B."/>
            <person name="Bense V."/>
            <person name="Catcheside P."/>
            <person name="Chovatia M."/>
            <person name="Cooper J."/>
            <person name="Damon W."/>
            <person name="Desjardin D."/>
            <person name="Finy P."/>
            <person name="Geml J."/>
            <person name="Haridas S."/>
            <person name="Hughes K."/>
            <person name="Justo A."/>
            <person name="Karasinski D."/>
            <person name="Kautmanova I."/>
            <person name="Kiss B."/>
            <person name="Kocsube S."/>
            <person name="Kotiranta H."/>
            <person name="LaButti K.M."/>
            <person name="Lechner B.E."/>
            <person name="Liimatainen K."/>
            <person name="Lipzen A."/>
            <person name="Lukacs Z."/>
            <person name="Mihaltcheva S."/>
            <person name="Morgado L.N."/>
            <person name="Niskanen T."/>
            <person name="Noordeloos M.E."/>
            <person name="Ohm R.A."/>
            <person name="Ortiz-Santana B."/>
            <person name="Ovrebo C."/>
            <person name="Racz N."/>
            <person name="Riley R."/>
            <person name="Savchenko A."/>
            <person name="Shiryaev A."/>
            <person name="Soop K."/>
            <person name="Spirin V."/>
            <person name="Szebenyi C."/>
            <person name="Tomsovsky M."/>
            <person name="Tulloss R.E."/>
            <person name="Uehling J."/>
            <person name="Grigoriev I.V."/>
            <person name="Vagvolgyi C."/>
            <person name="Papp T."/>
            <person name="Martin F.M."/>
            <person name="Miettinen O."/>
            <person name="Hibbett D.S."/>
            <person name="Nagy L.G."/>
        </authorList>
    </citation>
    <scope>NUCLEOTIDE SEQUENCE [LARGE SCALE GENOMIC DNA]</scope>
    <source>
        <strain evidence="3 4">CBS 309.79</strain>
    </source>
</reference>